<dbReference type="AlphaFoldDB" id="A0A202E9Z0"/>
<protein>
    <submittedName>
        <fullName evidence="1">Uncharacterized protein</fullName>
    </submittedName>
</protein>
<gene>
    <name evidence="1" type="ORF">B2G88_12125</name>
</gene>
<dbReference type="OrthoDB" id="381386at2157"/>
<reference evidence="1 2" key="1">
    <citation type="submission" date="2017-02" db="EMBL/GenBank/DDBJ databases">
        <title>Natronthermophilus aegyptiacus gen. nov.,sp. nov., an aerobic, extremely halophilic alkalithermophilic archaeon isolated from the athalassohaline Wadi An Natrun, Egypt.</title>
        <authorList>
            <person name="Zhao B."/>
        </authorList>
    </citation>
    <scope>NUCLEOTIDE SEQUENCE [LARGE SCALE GENOMIC DNA]</scope>
    <source>
        <strain evidence="1 2">CGMCC 1.3597</strain>
    </source>
</reference>
<organism evidence="1 2">
    <name type="scientific">Natronolimnobius baerhuensis</name>
    <dbReference type="NCBI Taxonomy" id="253108"/>
    <lineage>
        <taxon>Archaea</taxon>
        <taxon>Methanobacteriati</taxon>
        <taxon>Methanobacteriota</taxon>
        <taxon>Stenosarchaea group</taxon>
        <taxon>Halobacteria</taxon>
        <taxon>Halobacteriales</taxon>
        <taxon>Natrialbaceae</taxon>
        <taxon>Natronolimnobius</taxon>
    </lineage>
</organism>
<dbReference type="EMBL" id="MWPH01000002">
    <property type="protein sequence ID" value="OVE85086.1"/>
    <property type="molecule type" value="Genomic_DNA"/>
</dbReference>
<evidence type="ECO:0000313" key="2">
    <source>
        <dbReference type="Proteomes" id="UP000196084"/>
    </source>
</evidence>
<proteinExistence type="predicted"/>
<evidence type="ECO:0000313" key="1">
    <source>
        <dbReference type="EMBL" id="OVE85086.1"/>
    </source>
</evidence>
<sequence length="130" mass="14281">MGETGDDDFSLAETLGLELGTVGNEFIEGVYKQNLDPGEYDADVYTHTFTGFDVGHVHVEKGLLLMVPDAPEPRRLLREYTYGLERTIITDNIPMTSDAIPEEDVFEGSVSASRSGKGEGWEGYYAVIIA</sequence>
<accession>A0A202E9Z0</accession>
<dbReference type="Proteomes" id="UP000196084">
    <property type="component" value="Unassembled WGS sequence"/>
</dbReference>
<comment type="caution">
    <text evidence="1">The sequence shown here is derived from an EMBL/GenBank/DDBJ whole genome shotgun (WGS) entry which is preliminary data.</text>
</comment>
<dbReference type="RefSeq" id="WP_054862620.1">
    <property type="nucleotide sequence ID" value="NZ_MWPH01000002.1"/>
</dbReference>
<keyword evidence="2" id="KW-1185">Reference proteome</keyword>
<name>A0A202E9Z0_9EURY</name>